<dbReference type="AlphaFoldDB" id="A0A8D8GGA6"/>
<organism evidence="2">
    <name type="scientific">Culex pipiens</name>
    <name type="common">House mosquito</name>
    <dbReference type="NCBI Taxonomy" id="7175"/>
    <lineage>
        <taxon>Eukaryota</taxon>
        <taxon>Metazoa</taxon>
        <taxon>Ecdysozoa</taxon>
        <taxon>Arthropoda</taxon>
        <taxon>Hexapoda</taxon>
        <taxon>Insecta</taxon>
        <taxon>Pterygota</taxon>
        <taxon>Neoptera</taxon>
        <taxon>Endopterygota</taxon>
        <taxon>Diptera</taxon>
        <taxon>Nematocera</taxon>
        <taxon>Culicoidea</taxon>
        <taxon>Culicidae</taxon>
        <taxon>Culicinae</taxon>
        <taxon>Culicini</taxon>
        <taxon>Culex</taxon>
        <taxon>Culex</taxon>
    </lineage>
</organism>
<dbReference type="EMBL" id="HBUE01077825">
    <property type="protein sequence ID" value="CAG6476033.1"/>
    <property type="molecule type" value="Transcribed_RNA"/>
</dbReference>
<dbReference type="EMBL" id="HBUE01256703">
    <property type="protein sequence ID" value="CAG6556933.1"/>
    <property type="molecule type" value="Transcribed_RNA"/>
</dbReference>
<accession>A0A8D8GGA6</accession>
<feature type="region of interest" description="Disordered" evidence="1">
    <location>
        <begin position="59"/>
        <end position="121"/>
    </location>
</feature>
<evidence type="ECO:0000313" key="2">
    <source>
        <dbReference type="EMBL" id="CAG6505634.1"/>
    </source>
</evidence>
<sequence>MDHFLGIIMPGHHKRDSSTSQLLLNSTFPLVEKYGKQHCTHHCCRTNEATLWLTTSRTSGHHHIPMTHDDPRSGPPATQHPHHKKKFVNSPRNFAYLHSTITELPRTSRLPTGEPPPNRKH</sequence>
<name>A0A8D8GGA6_CULPI</name>
<dbReference type="EMBL" id="HBUE01151702">
    <property type="protein sequence ID" value="CAG6505634.1"/>
    <property type="molecule type" value="Transcribed_RNA"/>
</dbReference>
<proteinExistence type="predicted"/>
<reference evidence="2" key="1">
    <citation type="submission" date="2021-05" db="EMBL/GenBank/DDBJ databases">
        <authorList>
            <person name="Alioto T."/>
            <person name="Alioto T."/>
            <person name="Gomez Garrido J."/>
        </authorList>
    </citation>
    <scope>NUCLEOTIDE SEQUENCE</scope>
</reference>
<evidence type="ECO:0000256" key="1">
    <source>
        <dbReference type="SAM" id="MobiDB-lite"/>
    </source>
</evidence>
<protein>
    <submittedName>
        <fullName evidence="2">(northern house mosquito) hypothetical protein</fullName>
    </submittedName>
</protein>